<dbReference type="Pfam" id="PF13649">
    <property type="entry name" value="Methyltransf_25"/>
    <property type="match status" value="1"/>
</dbReference>
<dbReference type="InterPro" id="IPR041698">
    <property type="entry name" value="Methyltransf_25"/>
</dbReference>
<accession>A0ABQ4CQA3</accession>
<keyword evidence="1" id="KW-0808">Transferase</keyword>
<comment type="caution">
    <text evidence="3">The sequence shown here is derived from an EMBL/GenBank/DDBJ whole genome shotgun (WGS) entry which is preliminary data.</text>
</comment>
<proteinExistence type="predicted"/>
<gene>
    <name evidence="3" type="ORF">Asi02nite_29990</name>
</gene>
<feature type="domain" description="Methyltransferase" evidence="2">
    <location>
        <begin position="41"/>
        <end position="130"/>
    </location>
</feature>
<name>A0ABQ4CQA3_9ACTN</name>
<evidence type="ECO:0000256" key="1">
    <source>
        <dbReference type="ARBA" id="ARBA00022679"/>
    </source>
</evidence>
<organism evidence="3 4">
    <name type="scientific">Asanoa siamensis</name>
    <dbReference type="NCBI Taxonomy" id="926357"/>
    <lineage>
        <taxon>Bacteria</taxon>
        <taxon>Bacillati</taxon>
        <taxon>Actinomycetota</taxon>
        <taxon>Actinomycetes</taxon>
        <taxon>Micromonosporales</taxon>
        <taxon>Micromonosporaceae</taxon>
        <taxon>Asanoa</taxon>
    </lineage>
</organism>
<dbReference type="CDD" id="cd02440">
    <property type="entry name" value="AdoMet_MTases"/>
    <property type="match status" value="1"/>
</dbReference>
<sequence length="198" mass="21454">MAAMDADSWDRRYAETDLVWSADPNRFVAQELAALPPGSAVDLAAGEGRNALWLADLGWRVTAVDFSAVALDKGRRIARARDLAIEWVHADLADYQPPTADLVLIAYLHVPPALWQPVLRRAVAAVAPGGTLLLVGHDETNLTEGTGGPQDLERLWSLDGVLATLDDLVVRRAERARRPVAGQRDAIDTVVRAERPAA</sequence>
<evidence type="ECO:0000313" key="4">
    <source>
        <dbReference type="Proteomes" id="UP000604117"/>
    </source>
</evidence>
<dbReference type="Gene3D" id="3.40.50.150">
    <property type="entry name" value="Vaccinia Virus protein VP39"/>
    <property type="match status" value="1"/>
</dbReference>
<keyword evidence="4" id="KW-1185">Reference proteome</keyword>
<dbReference type="InterPro" id="IPR029063">
    <property type="entry name" value="SAM-dependent_MTases_sf"/>
</dbReference>
<dbReference type="SUPFAM" id="SSF53335">
    <property type="entry name" value="S-adenosyl-L-methionine-dependent methyltransferases"/>
    <property type="match status" value="1"/>
</dbReference>
<evidence type="ECO:0000259" key="2">
    <source>
        <dbReference type="Pfam" id="PF13649"/>
    </source>
</evidence>
<dbReference type="EMBL" id="BONE01000021">
    <property type="protein sequence ID" value="GIF73481.1"/>
    <property type="molecule type" value="Genomic_DNA"/>
</dbReference>
<dbReference type="PANTHER" id="PTHR43861:SF3">
    <property type="entry name" value="PUTATIVE (AFU_ORTHOLOGUE AFUA_2G14390)-RELATED"/>
    <property type="match status" value="1"/>
</dbReference>
<reference evidence="3 4" key="1">
    <citation type="submission" date="2021-01" db="EMBL/GenBank/DDBJ databases">
        <title>Whole genome shotgun sequence of Asanoa siamensis NBRC 107932.</title>
        <authorList>
            <person name="Komaki H."/>
            <person name="Tamura T."/>
        </authorList>
    </citation>
    <scope>NUCLEOTIDE SEQUENCE [LARGE SCALE GENOMIC DNA]</scope>
    <source>
        <strain evidence="3 4">NBRC 107932</strain>
    </source>
</reference>
<dbReference type="PANTHER" id="PTHR43861">
    <property type="entry name" value="TRANS-ACONITATE 2-METHYLTRANSFERASE-RELATED"/>
    <property type="match status" value="1"/>
</dbReference>
<protein>
    <recommendedName>
        <fullName evidence="2">Methyltransferase domain-containing protein</fullName>
    </recommendedName>
</protein>
<dbReference type="Proteomes" id="UP000604117">
    <property type="component" value="Unassembled WGS sequence"/>
</dbReference>
<evidence type="ECO:0000313" key="3">
    <source>
        <dbReference type="EMBL" id="GIF73481.1"/>
    </source>
</evidence>